<keyword evidence="2" id="KW-1185">Reference proteome</keyword>
<accession>A0A4Q9PNG2</accession>
<dbReference type="AlphaFoldDB" id="A0A4Q9PNG2"/>
<organism evidence="1 2">
    <name type="scientific">Dichomitus squalens</name>
    <dbReference type="NCBI Taxonomy" id="114155"/>
    <lineage>
        <taxon>Eukaryota</taxon>
        <taxon>Fungi</taxon>
        <taxon>Dikarya</taxon>
        <taxon>Basidiomycota</taxon>
        <taxon>Agaricomycotina</taxon>
        <taxon>Agaricomycetes</taxon>
        <taxon>Polyporales</taxon>
        <taxon>Polyporaceae</taxon>
        <taxon>Dichomitus</taxon>
    </lineage>
</organism>
<gene>
    <name evidence="1" type="ORF">BD310DRAFT_654149</name>
</gene>
<proteinExistence type="predicted"/>
<evidence type="ECO:0000313" key="1">
    <source>
        <dbReference type="EMBL" id="TBU55817.1"/>
    </source>
</evidence>
<dbReference type="Proteomes" id="UP000292082">
    <property type="component" value="Unassembled WGS sequence"/>
</dbReference>
<name>A0A4Q9PNG2_9APHY</name>
<dbReference type="EMBL" id="ML145162">
    <property type="protein sequence ID" value="TBU55817.1"/>
    <property type="molecule type" value="Genomic_DNA"/>
</dbReference>
<protein>
    <submittedName>
        <fullName evidence="1">Uncharacterized protein</fullName>
    </submittedName>
</protein>
<sequence length="108" mass="11705">MVTAIPRTTRLLLRQVVWGDAPRGSRSPNPPNLRLTILRAVLRCFLLTTPDRRVVALAAAFAVGDAAPSCAPLRAQVMRLPVRLACESPARLPPPSSLLAPEAVRSQY</sequence>
<reference evidence="1 2" key="1">
    <citation type="submission" date="2019-01" db="EMBL/GenBank/DDBJ databases">
        <title>Draft genome sequences of three monokaryotic isolates of the white-rot basidiomycete fungus Dichomitus squalens.</title>
        <authorList>
            <consortium name="DOE Joint Genome Institute"/>
            <person name="Lopez S.C."/>
            <person name="Andreopoulos B."/>
            <person name="Pangilinan J."/>
            <person name="Lipzen A."/>
            <person name="Riley R."/>
            <person name="Ahrendt S."/>
            <person name="Ng V."/>
            <person name="Barry K."/>
            <person name="Daum C."/>
            <person name="Grigoriev I.V."/>
            <person name="Hilden K.S."/>
            <person name="Makela M.R."/>
            <person name="de Vries R.P."/>
        </authorList>
    </citation>
    <scope>NUCLEOTIDE SEQUENCE [LARGE SCALE GENOMIC DNA]</scope>
    <source>
        <strain evidence="1 2">CBS 464.89</strain>
    </source>
</reference>
<evidence type="ECO:0000313" key="2">
    <source>
        <dbReference type="Proteomes" id="UP000292082"/>
    </source>
</evidence>